<accession>A0A398BDG8</accession>
<protein>
    <submittedName>
        <fullName evidence="1">Uncharacterized protein</fullName>
    </submittedName>
</protein>
<evidence type="ECO:0000313" key="2">
    <source>
        <dbReference type="Proteomes" id="UP000265816"/>
    </source>
</evidence>
<organism evidence="1 2">
    <name type="scientific">Mesobacillus zeae</name>
    <dbReference type="NCBI Taxonomy" id="1917180"/>
    <lineage>
        <taxon>Bacteria</taxon>
        <taxon>Bacillati</taxon>
        <taxon>Bacillota</taxon>
        <taxon>Bacilli</taxon>
        <taxon>Bacillales</taxon>
        <taxon>Bacillaceae</taxon>
        <taxon>Mesobacillus</taxon>
    </lineage>
</organism>
<name>A0A398BDG8_9BACI</name>
<keyword evidence="2" id="KW-1185">Reference proteome</keyword>
<dbReference type="Proteomes" id="UP000265816">
    <property type="component" value="Unassembled WGS sequence"/>
</dbReference>
<evidence type="ECO:0000313" key="1">
    <source>
        <dbReference type="EMBL" id="RID85633.1"/>
    </source>
</evidence>
<reference evidence="1 2" key="1">
    <citation type="submission" date="2018-08" db="EMBL/GenBank/DDBJ databases">
        <title>Bacillus jemisoniae sp. nov., Bacillus chryseoplanitiae sp. nov., Bacillus resnikiae sp. nov., and Bacillus frankliniae sp. nov., isolated from Viking spacecraft and associated surfaces.</title>
        <authorList>
            <person name="Seuylemezian A."/>
            <person name="Vaishampayan P."/>
        </authorList>
    </citation>
    <scope>NUCLEOTIDE SEQUENCE [LARGE SCALE GENOMIC DNA]</scope>
    <source>
        <strain evidence="1 2">JJ-247</strain>
    </source>
</reference>
<sequence>MIIKRDLWQLEFISNTIDRMIRTNDKASNNRAAEDLDYSQGINFGMNIVNGDLIKIKKRLDEQIELLNNKAESSYMIDDLTFEEVESE</sequence>
<proteinExistence type="predicted"/>
<dbReference type="EMBL" id="QWVT01000015">
    <property type="protein sequence ID" value="RID85633.1"/>
    <property type="molecule type" value="Genomic_DNA"/>
</dbReference>
<gene>
    <name evidence="1" type="ORF">D1970_08745</name>
</gene>
<dbReference type="RefSeq" id="WP_119112486.1">
    <property type="nucleotide sequence ID" value="NZ_CBCSEO010000002.1"/>
</dbReference>
<dbReference type="AlphaFoldDB" id="A0A398BDG8"/>
<comment type="caution">
    <text evidence="1">The sequence shown here is derived from an EMBL/GenBank/DDBJ whole genome shotgun (WGS) entry which is preliminary data.</text>
</comment>